<organism evidence="5 6">
    <name type="scientific">Enterococcus asini</name>
    <dbReference type="NCBI Taxonomy" id="57732"/>
    <lineage>
        <taxon>Bacteria</taxon>
        <taxon>Bacillati</taxon>
        <taxon>Bacillota</taxon>
        <taxon>Bacilli</taxon>
        <taxon>Lactobacillales</taxon>
        <taxon>Enterococcaceae</taxon>
        <taxon>Enterococcus</taxon>
    </lineage>
</organism>
<dbReference type="GeneID" id="78365837"/>
<proteinExistence type="predicted"/>
<protein>
    <submittedName>
        <fullName evidence="5">AraC family transcriptional regulator</fullName>
    </submittedName>
</protein>
<keyword evidence="1" id="KW-0805">Transcription regulation</keyword>
<comment type="caution">
    <text evidence="5">The sequence shown here is derived from an EMBL/GenBank/DDBJ whole genome shotgun (WGS) entry which is preliminary data.</text>
</comment>
<evidence type="ECO:0000256" key="2">
    <source>
        <dbReference type="ARBA" id="ARBA00023125"/>
    </source>
</evidence>
<dbReference type="Gene3D" id="2.60.120.10">
    <property type="entry name" value="Jelly Rolls"/>
    <property type="match status" value="1"/>
</dbReference>
<dbReference type="RefSeq" id="WP_010753442.1">
    <property type="nucleotide sequence ID" value="NZ_JAQESC010000012.1"/>
</dbReference>
<dbReference type="Gene3D" id="1.10.10.60">
    <property type="entry name" value="Homeodomain-like"/>
    <property type="match status" value="2"/>
</dbReference>
<sequence>MTKQIVPSVANTMISDRFEVFLVDDFVSEENTLYHYHDFYEIHCTLEGEGVFYVDNHEYHLRPGTVTLISPNDLHRVLSQKTESFRRCYIFVTPQYLQSHSTSRSDLAEAFRFLGSGHNRFLQLDPNELESLLAPLNQEPGTAYGEDLEYEVHLLRFLIFLNRLSQKQEHSLVSPSTNSPNNKDALIPQVIDYINENLDASLTLDSLAEKFYTNKYSLSRSFKKASGINLHSFILKKRLLYSKQLLRKYRSSTEVYSLCGFQSYTHFLRAFKEEFHITPKEFLKRESQNQVVLFDHYENVD</sequence>
<keyword evidence="3" id="KW-0804">Transcription</keyword>
<dbReference type="InterPro" id="IPR018060">
    <property type="entry name" value="HTH_AraC"/>
</dbReference>
<dbReference type="Pfam" id="PF02311">
    <property type="entry name" value="AraC_binding"/>
    <property type="match status" value="1"/>
</dbReference>
<keyword evidence="2" id="KW-0238">DNA-binding</keyword>
<dbReference type="InterPro" id="IPR014710">
    <property type="entry name" value="RmlC-like_jellyroll"/>
</dbReference>
<dbReference type="PANTHER" id="PTHR43280:SF34">
    <property type="entry name" value="ARAC-FAMILY TRANSCRIPTIONAL REGULATOR"/>
    <property type="match status" value="1"/>
</dbReference>
<dbReference type="InterPro" id="IPR037923">
    <property type="entry name" value="HTH-like"/>
</dbReference>
<evidence type="ECO:0000256" key="1">
    <source>
        <dbReference type="ARBA" id="ARBA00023015"/>
    </source>
</evidence>
<dbReference type="InterPro" id="IPR003313">
    <property type="entry name" value="AraC-bd"/>
</dbReference>
<accession>A0AAW8U390</accession>
<evidence type="ECO:0000256" key="3">
    <source>
        <dbReference type="ARBA" id="ARBA00023163"/>
    </source>
</evidence>
<dbReference type="AlphaFoldDB" id="A0AAW8U390"/>
<dbReference type="InterPro" id="IPR009057">
    <property type="entry name" value="Homeodomain-like_sf"/>
</dbReference>
<dbReference type="SUPFAM" id="SSF51215">
    <property type="entry name" value="Regulatory protein AraC"/>
    <property type="match status" value="1"/>
</dbReference>
<name>A0AAW8U390_9ENTE</name>
<gene>
    <name evidence="5" type="ORF">P7H43_09500</name>
</gene>
<reference evidence="5" key="1">
    <citation type="submission" date="2023-03" db="EMBL/GenBank/DDBJ databases">
        <authorList>
            <person name="Shen W."/>
            <person name="Cai J."/>
        </authorList>
    </citation>
    <scope>NUCLEOTIDE SEQUENCE</scope>
    <source>
        <strain evidence="5">B226-2</strain>
    </source>
</reference>
<evidence type="ECO:0000313" key="6">
    <source>
        <dbReference type="Proteomes" id="UP001256711"/>
    </source>
</evidence>
<dbReference type="GO" id="GO:0003700">
    <property type="term" value="F:DNA-binding transcription factor activity"/>
    <property type="evidence" value="ECO:0007669"/>
    <property type="project" value="InterPro"/>
</dbReference>
<evidence type="ECO:0000313" key="5">
    <source>
        <dbReference type="EMBL" id="MDT2810722.1"/>
    </source>
</evidence>
<dbReference type="EMBL" id="JARQBJ010000004">
    <property type="protein sequence ID" value="MDT2810722.1"/>
    <property type="molecule type" value="Genomic_DNA"/>
</dbReference>
<feature type="domain" description="HTH araC/xylS-type" evidence="4">
    <location>
        <begin position="188"/>
        <end position="285"/>
    </location>
</feature>
<dbReference type="SMART" id="SM00342">
    <property type="entry name" value="HTH_ARAC"/>
    <property type="match status" value="1"/>
</dbReference>
<dbReference type="PROSITE" id="PS01124">
    <property type="entry name" value="HTH_ARAC_FAMILY_2"/>
    <property type="match status" value="1"/>
</dbReference>
<dbReference type="Pfam" id="PF12833">
    <property type="entry name" value="HTH_18"/>
    <property type="match status" value="1"/>
</dbReference>
<dbReference type="PANTHER" id="PTHR43280">
    <property type="entry name" value="ARAC-FAMILY TRANSCRIPTIONAL REGULATOR"/>
    <property type="match status" value="1"/>
</dbReference>
<evidence type="ECO:0000259" key="4">
    <source>
        <dbReference type="PROSITE" id="PS01124"/>
    </source>
</evidence>
<dbReference type="GO" id="GO:0043565">
    <property type="term" value="F:sequence-specific DNA binding"/>
    <property type="evidence" value="ECO:0007669"/>
    <property type="project" value="InterPro"/>
</dbReference>
<dbReference type="SUPFAM" id="SSF46689">
    <property type="entry name" value="Homeodomain-like"/>
    <property type="match status" value="2"/>
</dbReference>
<dbReference type="Proteomes" id="UP001256711">
    <property type="component" value="Unassembled WGS sequence"/>
</dbReference>